<evidence type="ECO:0000256" key="1">
    <source>
        <dbReference type="SAM" id="Phobius"/>
    </source>
</evidence>
<dbReference type="Proteomes" id="UP000034050">
    <property type="component" value="Unassembled WGS sequence"/>
</dbReference>
<keyword evidence="1" id="KW-0472">Membrane</keyword>
<accession>A0A0G1FF71</accession>
<name>A0A0G1FF71_9BACT</name>
<evidence type="ECO:0000313" key="2">
    <source>
        <dbReference type="EMBL" id="KKS85508.1"/>
    </source>
</evidence>
<feature type="transmembrane region" description="Helical" evidence="1">
    <location>
        <begin position="20"/>
        <end position="40"/>
    </location>
</feature>
<dbReference type="AlphaFoldDB" id="A0A0G1FF71"/>
<protein>
    <submittedName>
        <fullName evidence="2">Uncharacterized protein</fullName>
    </submittedName>
</protein>
<keyword evidence="1" id="KW-1133">Transmembrane helix</keyword>
<keyword evidence="1" id="KW-0812">Transmembrane</keyword>
<reference evidence="2 3" key="1">
    <citation type="journal article" date="2015" name="Nature">
        <title>rRNA introns, odd ribosomes, and small enigmatic genomes across a large radiation of phyla.</title>
        <authorList>
            <person name="Brown C.T."/>
            <person name="Hug L.A."/>
            <person name="Thomas B.C."/>
            <person name="Sharon I."/>
            <person name="Castelle C.J."/>
            <person name="Singh A."/>
            <person name="Wilkins M.J."/>
            <person name="Williams K.H."/>
            <person name="Banfield J.F."/>
        </authorList>
    </citation>
    <scope>NUCLEOTIDE SEQUENCE [LARGE SCALE GENOMIC DNA]</scope>
</reference>
<proteinExistence type="predicted"/>
<dbReference type="STRING" id="1618446.UV61_C0017G0019"/>
<sequence>MENPTPKPQTQIKFVVRRAAGVFGALTLVTAVVSTSAIYAGAKSGELEKDVVKPLQVKLAQIQDQVVKSLSESSSGSNPAIFTTRSESRTEVIINNNGTTVKTNVKASGGTQVKINWVEPSWPTYPTYDEVKKSQDAWWSQVQAQNAALSAQSAADLEAFRQQSEQKLNDFKLQGQQGMADFEAQMQQMQADFLKQHGINQ</sequence>
<evidence type="ECO:0000313" key="3">
    <source>
        <dbReference type="Proteomes" id="UP000034050"/>
    </source>
</evidence>
<dbReference type="EMBL" id="LCFD01000017">
    <property type="protein sequence ID" value="KKS85508.1"/>
    <property type="molecule type" value="Genomic_DNA"/>
</dbReference>
<organism evidence="2 3">
    <name type="scientific">Candidatus Gottesmanbacteria bacterium GW2011_GWB1_43_11</name>
    <dbReference type="NCBI Taxonomy" id="1618446"/>
    <lineage>
        <taxon>Bacteria</taxon>
        <taxon>Candidatus Gottesmaniibacteriota</taxon>
    </lineage>
</organism>
<gene>
    <name evidence="2" type="ORF">UV61_C0017G0019</name>
</gene>
<comment type="caution">
    <text evidence="2">The sequence shown here is derived from an EMBL/GenBank/DDBJ whole genome shotgun (WGS) entry which is preliminary data.</text>
</comment>